<protein>
    <submittedName>
        <fullName evidence="1">MFS transporter</fullName>
    </submittedName>
</protein>
<organism evidence="1 2">
    <name type="scientific">Janibacter limosus</name>
    <dbReference type="NCBI Taxonomy" id="53458"/>
    <lineage>
        <taxon>Bacteria</taxon>
        <taxon>Bacillati</taxon>
        <taxon>Actinomycetota</taxon>
        <taxon>Actinomycetes</taxon>
        <taxon>Micrococcales</taxon>
        <taxon>Intrasporangiaceae</taxon>
        <taxon>Janibacter</taxon>
    </lineage>
</organism>
<accession>A0AC61U844</accession>
<evidence type="ECO:0000313" key="2">
    <source>
        <dbReference type="Proteomes" id="UP001059663"/>
    </source>
</evidence>
<proteinExistence type="predicted"/>
<reference evidence="1" key="1">
    <citation type="submission" date="2021-11" db="EMBL/GenBank/DDBJ databases">
        <title>Study of the species diversity of bacterial strains isolated from a unique natural object - Shulgan-Tash cave (Bashkiria).</title>
        <authorList>
            <person name="Sazanova A.L."/>
            <person name="Chirak E.R."/>
            <person name="Safronova V.I."/>
        </authorList>
    </citation>
    <scope>NUCLEOTIDE SEQUENCE</scope>
    <source>
        <strain evidence="1">P1</strain>
    </source>
</reference>
<name>A0AC61U844_9MICO</name>
<dbReference type="Proteomes" id="UP001059663">
    <property type="component" value="Chromosome"/>
</dbReference>
<dbReference type="EMBL" id="CP087977">
    <property type="protein sequence ID" value="UUZ46129.1"/>
    <property type="molecule type" value="Genomic_DNA"/>
</dbReference>
<gene>
    <name evidence="1" type="ORF">LP422_10080</name>
</gene>
<sequence>MSPTIWRIVGFPAAVEIASGILQGYYTPIYSDIADHLHIADGDVNWFEAAQLIVAALAVPVLSRLGDLHGHRRVLIIATLITAAGGWLVAFAPGFWTFLIGWALQGAYTVWLPMEIAILHERSRDAPDRPALVRRGAALLVLALEVGVIAGALGAGALQPAPGMTGLLAVPAAATTVALVAIVLGVRDESAPATGRLDLPGTGLLSLGLLLVLGGPVVVRLQGLASLLAWALVVAGCVVLHVFVRVERASASPLIDVRAPAAPGMWPVQLAAALFGMSVLGAQIPLSTFARTDPAEVGYGLGVDAASIANLIGLYVVCMAIGALLSPFAARRLGVRWMLVSSAVLVAIGYATFIPLHGALVHAMLAMGIAGVGSGALVASLPAAAAAVATHGGTAEAAGLTNATKTVGGCVASALFAVALSSTGSISDPAAGHAPLSGYPVVWGICAGSALLAALALSPTAGGRHRGCAGLAGRFARLGPQRRLALHEVEREVDVGVGHLLGRHATAVPVPLRDGGAHGHDGTSCLPWAGRAEGPGERGGDDLRVDLGLLLAANSGDALTRRARQAAHLRSTDEAQLAAVAVEQRPALDEKRNRVHGS</sequence>
<evidence type="ECO:0000313" key="1">
    <source>
        <dbReference type="EMBL" id="UUZ46129.1"/>
    </source>
</evidence>